<evidence type="ECO:0000313" key="2">
    <source>
        <dbReference type="EMBL" id="JAC76331.1"/>
    </source>
</evidence>
<feature type="non-terminal residue" evidence="2">
    <location>
        <position position="88"/>
    </location>
</feature>
<accession>A0A061S0J2</accession>
<proteinExistence type="predicted"/>
<evidence type="ECO:0000256" key="1">
    <source>
        <dbReference type="SAM" id="MobiDB-lite"/>
    </source>
</evidence>
<protein>
    <submittedName>
        <fullName evidence="2">Uncharacterized protein</fullName>
    </submittedName>
</protein>
<feature type="compositionally biased region" description="Polar residues" evidence="1">
    <location>
        <begin position="25"/>
        <end position="35"/>
    </location>
</feature>
<feature type="region of interest" description="Disordered" evidence="1">
    <location>
        <begin position="25"/>
        <end position="53"/>
    </location>
</feature>
<sequence>MESPPEHSLRWSAIGNFQGGGIELGNSTGCSNGPAASSLVPESGGGGPGGATFAVQQKESTWQSMLQRLDDAREHLAGGSPEPPDPRP</sequence>
<gene>
    <name evidence="2" type="ORF">TSPGSL018_20479</name>
</gene>
<organism evidence="2">
    <name type="scientific">Tetraselmis sp. GSL018</name>
    <dbReference type="NCBI Taxonomy" id="582737"/>
    <lineage>
        <taxon>Eukaryota</taxon>
        <taxon>Viridiplantae</taxon>
        <taxon>Chlorophyta</taxon>
        <taxon>core chlorophytes</taxon>
        <taxon>Chlorodendrophyceae</taxon>
        <taxon>Chlorodendrales</taxon>
        <taxon>Chlorodendraceae</taxon>
        <taxon>Tetraselmis</taxon>
    </lineage>
</organism>
<dbReference type="AlphaFoldDB" id="A0A061S0J2"/>
<name>A0A061S0J2_9CHLO</name>
<reference evidence="2" key="1">
    <citation type="submission" date="2014-05" db="EMBL/GenBank/DDBJ databases">
        <title>The transcriptome of the halophilic microalga Tetraselmis sp. GSL018 isolated from the Great Salt Lake, Utah.</title>
        <authorList>
            <person name="Jinkerson R.E."/>
            <person name="D'Adamo S."/>
            <person name="Posewitz M.C."/>
        </authorList>
    </citation>
    <scope>NUCLEOTIDE SEQUENCE</scope>
    <source>
        <strain evidence="2">GSL018</strain>
    </source>
</reference>
<dbReference type="EMBL" id="GBEZ01009245">
    <property type="protein sequence ID" value="JAC76331.1"/>
    <property type="molecule type" value="Transcribed_RNA"/>
</dbReference>